<evidence type="ECO:0000313" key="4">
    <source>
        <dbReference type="Proteomes" id="UP000253410"/>
    </source>
</evidence>
<dbReference type="EMBL" id="QFFJ01000002">
    <property type="protein sequence ID" value="RBL89195.1"/>
    <property type="molecule type" value="Genomic_DNA"/>
</dbReference>
<dbReference type="InterPro" id="IPR016092">
    <property type="entry name" value="ATAP"/>
</dbReference>
<dbReference type="Pfam" id="PF01521">
    <property type="entry name" value="Fe-S_biosyn"/>
    <property type="match status" value="1"/>
</dbReference>
<dbReference type="GO" id="GO:0005737">
    <property type="term" value="C:cytoplasm"/>
    <property type="evidence" value="ECO:0007669"/>
    <property type="project" value="TreeGrafter"/>
</dbReference>
<dbReference type="PANTHER" id="PTHR10072">
    <property type="entry name" value="IRON-SULFUR CLUSTER ASSEMBLY PROTEIN"/>
    <property type="match status" value="1"/>
</dbReference>
<sequence>MATGFIAPVQLTNNAATVLKRLLQGDVEAPYLRIGVKGGGCSGMSFMLGFDARNEDDDLFDIDGIPVIIKKAHGMYLVGMEVDYQDNSGTSGFVFNKSL</sequence>
<dbReference type="InterPro" id="IPR050322">
    <property type="entry name" value="Fe-S_cluster_asmbl/transfer"/>
</dbReference>
<dbReference type="OrthoDB" id="9801228at2"/>
<keyword evidence="4" id="KW-1185">Reference proteome</keyword>
<dbReference type="NCBIfam" id="TIGR00049">
    <property type="entry name" value="iron-sulfur cluster assembly accessory protein"/>
    <property type="match status" value="1"/>
</dbReference>
<comment type="caution">
    <text evidence="3">The sequence shown here is derived from an EMBL/GenBank/DDBJ whole genome shotgun (WGS) entry which is preliminary data.</text>
</comment>
<dbReference type="GO" id="GO:0016226">
    <property type="term" value="P:iron-sulfur cluster assembly"/>
    <property type="evidence" value="ECO:0007669"/>
    <property type="project" value="InterPro"/>
</dbReference>
<accession>A0A365XUC9</accession>
<dbReference type="SUPFAM" id="SSF89360">
    <property type="entry name" value="HesB-like domain"/>
    <property type="match status" value="1"/>
</dbReference>
<dbReference type="AlphaFoldDB" id="A0A365XUC9"/>
<reference evidence="3 4" key="1">
    <citation type="submission" date="2018-05" db="EMBL/GenBank/DDBJ databases">
        <title>Chitinophaga sp. K3CV102501T nov., isolated from isolated from a monsoon evergreen broad-leaved forest soil.</title>
        <authorList>
            <person name="Lv Y."/>
        </authorList>
    </citation>
    <scope>NUCLEOTIDE SEQUENCE [LARGE SCALE GENOMIC DNA]</scope>
    <source>
        <strain evidence="3 4">GDMCC 1.1325</strain>
    </source>
</reference>
<organism evidence="3 4">
    <name type="scientific">Chitinophaga flava</name>
    <dbReference type="NCBI Taxonomy" id="2259036"/>
    <lineage>
        <taxon>Bacteria</taxon>
        <taxon>Pseudomonadati</taxon>
        <taxon>Bacteroidota</taxon>
        <taxon>Chitinophagia</taxon>
        <taxon>Chitinophagales</taxon>
        <taxon>Chitinophagaceae</taxon>
        <taxon>Chitinophaga</taxon>
    </lineage>
</organism>
<dbReference type="RefSeq" id="WP_113617942.1">
    <property type="nucleotide sequence ID" value="NZ_QFFJ01000002.1"/>
</dbReference>
<dbReference type="InterPro" id="IPR000361">
    <property type="entry name" value="ATAP_core_dom"/>
</dbReference>
<feature type="domain" description="Core" evidence="2">
    <location>
        <begin position="9"/>
        <end position="97"/>
    </location>
</feature>
<protein>
    <submittedName>
        <fullName evidence="3">Iron-sulfur cluster assembly accessory protein</fullName>
    </submittedName>
</protein>
<evidence type="ECO:0000256" key="1">
    <source>
        <dbReference type="ARBA" id="ARBA00006718"/>
    </source>
</evidence>
<dbReference type="GO" id="GO:0051537">
    <property type="term" value="F:2 iron, 2 sulfur cluster binding"/>
    <property type="evidence" value="ECO:0007669"/>
    <property type="project" value="TreeGrafter"/>
</dbReference>
<comment type="similarity">
    <text evidence="1">Belongs to the HesB/IscA family.</text>
</comment>
<name>A0A365XUC9_9BACT</name>
<dbReference type="InterPro" id="IPR035903">
    <property type="entry name" value="HesB-like_dom_sf"/>
</dbReference>
<dbReference type="Proteomes" id="UP000253410">
    <property type="component" value="Unassembled WGS sequence"/>
</dbReference>
<proteinExistence type="inferred from homology"/>
<evidence type="ECO:0000313" key="3">
    <source>
        <dbReference type="EMBL" id="RBL89195.1"/>
    </source>
</evidence>
<evidence type="ECO:0000259" key="2">
    <source>
        <dbReference type="Pfam" id="PF01521"/>
    </source>
</evidence>
<dbReference type="Gene3D" id="2.60.300.12">
    <property type="entry name" value="HesB-like domain"/>
    <property type="match status" value="1"/>
</dbReference>
<gene>
    <name evidence="3" type="ORF">DF182_21965</name>
</gene>
<dbReference type="PANTHER" id="PTHR10072:SF41">
    <property type="entry name" value="IRON-SULFUR CLUSTER ASSEMBLY 1 HOMOLOG, MITOCHONDRIAL"/>
    <property type="match status" value="1"/>
</dbReference>